<feature type="transmembrane region" description="Helical" evidence="7">
    <location>
        <begin position="371"/>
        <end position="393"/>
    </location>
</feature>
<reference evidence="8" key="1">
    <citation type="submission" date="2021-01" db="EMBL/GenBank/DDBJ databases">
        <authorList>
            <person name="Corre E."/>
            <person name="Pelletier E."/>
            <person name="Niang G."/>
            <person name="Scheremetjew M."/>
            <person name="Finn R."/>
            <person name="Kale V."/>
            <person name="Holt S."/>
            <person name="Cochrane G."/>
            <person name="Meng A."/>
            <person name="Brown T."/>
            <person name="Cohen L."/>
        </authorList>
    </citation>
    <scope>NUCLEOTIDE SEQUENCE</scope>
    <source>
        <strain evidence="8">MM31A-1</strain>
    </source>
</reference>
<evidence type="ECO:0000313" key="8">
    <source>
        <dbReference type="EMBL" id="CAE0459492.1"/>
    </source>
</evidence>
<feature type="transmembrane region" description="Helical" evidence="7">
    <location>
        <begin position="161"/>
        <end position="180"/>
    </location>
</feature>
<feature type="transmembrane region" description="Helical" evidence="7">
    <location>
        <begin position="200"/>
        <end position="219"/>
    </location>
</feature>
<sequence length="700" mass="77669">MGASAKTTNANASPPSLLCIRLCILLLLAGLSVLTISVTSSLTNMSNHFKTEEDIISSLQRKVQDQQIIINRFNNSVTNGDVLNKVANLEQSLKKTETDMEKKLSDTTTNIEILLNATVATLDDTVKAAQKDINHEVDIVKGDVAEYVRTTQDQFSMENSFMVYQIAGTFTLMACLISMWHMTGHVRRFKRPFVQRKILAILWMSPLYSVTSWLSLIFPKYEGYLAILKDFYEAYVIYQFLSFLISVLGKGNRETVVNLLAQHADHLEPPMRFLGWCRGSYHYETPKALANAVLMQCQVFAMQFVFLKPMVSIALFTCNNLGYYGKGFSSPQLWINIIQNVSVFTAFSGLLKFYHVVQDQLAWCRPFPKFLCIKGIVFMTFWQGLVIGLLAGSTSIAGKESESNDPDIWGKQAQNFLICLEMLLFSIAHFYCFPTDEWQDGYRPAAEKKISMGDNMAFGDFLSDLKLIIGGGAKKSKKAKNEHLDLRAPEKLTSVEEIDQENPGTKYPFESKPEPSHLTLIDHNYSGVIDDTIDNSTDNSTDTVDATDTVDESFDIEQLTSTIESSVQHSLAAEDAEVREAASRLLDQMPSLLSATGKETPYLTSPGSDQGSSCAETSLKSAASVEGKIPPDCFDSSNEEESKTTSLLGHGRDARDLNTQLQSNNLPSRLEQGSSYGGTSTVTAHIKTEEGNLATDNNLC</sequence>
<keyword evidence="3 7" id="KW-1133">Transmembrane helix</keyword>
<keyword evidence="5" id="KW-0175">Coiled coil</keyword>
<dbReference type="Pfam" id="PF03619">
    <property type="entry name" value="Solute_trans_a"/>
    <property type="match status" value="1"/>
</dbReference>
<gene>
    <name evidence="8" type="ORF">CDEB00056_LOCUS4333</name>
</gene>
<keyword evidence="4 7" id="KW-0472">Membrane</keyword>
<evidence type="ECO:0000256" key="3">
    <source>
        <dbReference type="ARBA" id="ARBA00022989"/>
    </source>
</evidence>
<dbReference type="EMBL" id="HBIO01005998">
    <property type="protein sequence ID" value="CAE0459492.1"/>
    <property type="molecule type" value="Transcribed_RNA"/>
</dbReference>
<feature type="transmembrane region" description="Helical" evidence="7">
    <location>
        <begin position="231"/>
        <end position="249"/>
    </location>
</feature>
<dbReference type="InterPro" id="IPR005178">
    <property type="entry name" value="Ostalpha/TMEM184C"/>
</dbReference>
<feature type="region of interest" description="Disordered" evidence="6">
    <location>
        <begin position="531"/>
        <end position="550"/>
    </location>
</feature>
<feature type="transmembrane region" description="Helical" evidence="7">
    <location>
        <begin position="333"/>
        <end position="351"/>
    </location>
</feature>
<accession>A0A7S3PYC0</accession>
<protein>
    <recommendedName>
        <fullName evidence="9">Transmembrane protein 184C</fullName>
    </recommendedName>
</protein>
<keyword evidence="2 7" id="KW-0812">Transmembrane</keyword>
<evidence type="ECO:0000256" key="6">
    <source>
        <dbReference type="SAM" id="MobiDB-lite"/>
    </source>
</evidence>
<proteinExistence type="predicted"/>
<organism evidence="8">
    <name type="scientific">Chaetoceros debilis</name>
    <dbReference type="NCBI Taxonomy" id="122233"/>
    <lineage>
        <taxon>Eukaryota</taxon>
        <taxon>Sar</taxon>
        <taxon>Stramenopiles</taxon>
        <taxon>Ochrophyta</taxon>
        <taxon>Bacillariophyta</taxon>
        <taxon>Coscinodiscophyceae</taxon>
        <taxon>Chaetocerotophycidae</taxon>
        <taxon>Chaetocerotales</taxon>
        <taxon>Chaetocerotaceae</taxon>
        <taxon>Chaetoceros</taxon>
    </lineage>
</organism>
<evidence type="ECO:0000256" key="5">
    <source>
        <dbReference type="SAM" id="Coils"/>
    </source>
</evidence>
<dbReference type="AlphaFoldDB" id="A0A7S3PYC0"/>
<feature type="coiled-coil region" evidence="5">
    <location>
        <begin position="79"/>
        <end position="106"/>
    </location>
</feature>
<feature type="compositionally biased region" description="Low complexity" evidence="6">
    <location>
        <begin position="534"/>
        <end position="547"/>
    </location>
</feature>
<feature type="compositionally biased region" description="Polar residues" evidence="6">
    <location>
        <begin position="602"/>
        <end position="621"/>
    </location>
</feature>
<evidence type="ECO:0000256" key="1">
    <source>
        <dbReference type="ARBA" id="ARBA00004141"/>
    </source>
</evidence>
<dbReference type="GO" id="GO:0016020">
    <property type="term" value="C:membrane"/>
    <property type="evidence" value="ECO:0007669"/>
    <property type="project" value="UniProtKB-SubCell"/>
</dbReference>
<name>A0A7S3PYC0_9STRA</name>
<evidence type="ECO:0008006" key="9">
    <source>
        <dbReference type="Google" id="ProtNLM"/>
    </source>
</evidence>
<evidence type="ECO:0000256" key="2">
    <source>
        <dbReference type="ARBA" id="ARBA00022692"/>
    </source>
</evidence>
<comment type="subcellular location">
    <subcellularLocation>
        <location evidence="1">Membrane</location>
        <topology evidence="1">Multi-pass membrane protein</topology>
    </subcellularLocation>
</comment>
<dbReference type="SMART" id="SM01417">
    <property type="entry name" value="Solute_trans_a"/>
    <property type="match status" value="1"/>
</dbReference>
<evidence type="ECO:0000256" key="7">
    <source>
        <dbReference type="SAM" id="Phobius"/>
    </source>
</evidence>
<evidence type="ECO:0000256" key="4">
    <source>
        <dbReference type="ARBA" id="ARBA00023136"/>
    </source>
</evidence>
<dbReference type="PANTHER" id="PTHR23423">
    <property type="entry name" value="ORGANIC SOLUTE TRANSPORTER-RELATED"/>
    <property type="match status" value="1"/>
</dbReference>
<feature type="region of interest" description="Disordered" evidence="6">
    <location>
        <begin position="596"/>
        <end position="654"/>
    </location>
</feature>